<organism evidence="1 2">
    <name type="scientific">Streptomyces natalensis ATCC 27448</name>
    <dbReference type="NCBI Taxonomy" id="1240678"/>
    <lineage>
        <taxon>Bacteria</taxon>
        <taxon>Bacillati</taxon>
        <taxon>Actinomycetota</taxon>
        <taxon>Actinomycetes</taxon>
        <taxon>Kitasatosporales</taxon>
        <taxon>Streptomycetaceae</taxon>
        <taxon>Streptomyces</taxon>
    </lineage>
</organism>
<evidence type="ECO:0000313" key="1">
    <source>
        <dbReference type="EMBL" id="KIZ15054.1"/>
    </source>
</evidence>
<reference evidence="1 2" key="1">
    <citation type="submission" date="2014-09" db="EMBL/GenBank/DDBJ databases">
        <title>Draft genome sequence of Streptomyces natalensis ATCC 27448, producer of the antifungal pimaricin.</title>
        <authorList>
            <person name="Mendes M.V."/>
            <person name="Beites T."/>
            <person name="Pires S."/>
            <person name="Santos C.L."/>
            <person name="Moradas-Ferreira P."/>
        </authorList>
    </citation>
    <scope>NUCLEOTIDE SEQUENCE [LARGE SCALE GENOMIC DNA]</scope>
    <source>
        <strain evidence="1 2">ATCC 27448</strain>
    </source>
</reference>
<name>A0A0D7CFK7_9ACTN</name>
<dbReference type="Proteomes" id="UP000032458">
    <property type="component" value="Unassembled WGS sequence"/>
</dbReference>
<protein>
    <submittedName>
        <fullName evidence="1">Uncharacterized protein</fullName>
    </submittedName>
</protein>
<dbReference type="EMBL" id="JRKI01000035">
    <property type="protein sequence ID" value="KIZ15054.1"/>
    <property type="molecule type" value="Genomic_DNA"/>
</dbReference>
<gene>
    <name evidence="1" type="ORF">SNA_29475</name>
</gene>
<dbReference type="PATRIC" id="fig|1240678.4.peg.6308"/>
<accession>A0A0D7CFK7</accession>
<dbReference type="AlphaFoldDB" id="A0A0D7CFK7"/>
<sequence length="74" mass="7873">MHAVERALADRLPKPQGSALRARLDLDELEPGLRETLADLRRDVDGTSAPDNGLRTAIAARLADQQAAAALSAE</sequence>
<proteinExistence type="predicted"/>
<dbReference type="RefSeq" id="WP_030064165.1">
    <property type="nucleotide sequence ID" value="NZ_JRKI01000035.1"/>
</dbReference>
<comment type="caution">
    <text evidence="1">The sequence shown here is derived from an EMBL/GenBank/DDBJ whole genome shotgun (WGS) entry which is preliminary data.</text>
</comment>
<evidence type="ECO:0000313" key="2">
    <source>
        <dbReference type="Proteomes" id="UP000032458"/>
    </source>
</evidence>
<keyword evidence="2" id="KW-1185">Reference proteome</keyword>